<comment type="similarity">
    <text evidence="2">Belongs to the nucleoside triphosphate pyrophosphohydrolase family.</text>
</comment>
<evidence type="ECO:0000313" key="6">
    <source>
        <dbReference type="EMBL" id="MBB6523721.1"/>
    </source>
</evidence>
<proteinExistence type="inferred from homology"/>
<dbReference type="PANTHER" id="PTHR30522:SF0">
    <property type="entry name" value="NUCLEOSIDE TRIPHOSPHATE PYROPHOSPHOHYDROLASE"/>
    <property type="match status" value="1"/>
</dbReference>
<comment type="catalytic activity">
    <reaction evidence="1">
        <text>ATP + H2O = AMP + diphosphate + H(+)</text>
        <dbReference type="Rhea" id="RHEA:14245"/>
        <dbReference type="ChEBI" id="CHEBI:15377"/>
        <dbReference type="ChEBI" id="CHEBI:15378"/>
        <dbReference type="ChEBI" id="CHEBI:30616"/>
        <dbReference type="ChEBI" id="CHEBI:33019"/>
        <dbReference type="ChEBI" id="CHEBI:456215"/>
        <dbReference type="EC" id="3.6.1.8"/>
    </reaction>
</comment>
<organism evidence="6 7">
    <name type="scientific">Pseudoteredinibacter isoporae</name>
    <dbReference type="NCBI Taxonomy" id="570281"/>
    <lineage>
        <taxon>Bacteria</taxon>
        <taxon>Pseudomonadati</taxon>
        <taxon>Pseudomonadota</taxon>
        <taxon>Gammaproteobacteria</taxon>
        <taxon>Cellvibrionales</taxon>
        <taxon>Cellvibrionaceae</taxon>
        <taxon>Pseudoteredinibacter</taxon>
    </lineage>
</organism>
<dbReference type="InterPro" id="IPR048011">
    <property type="entry name" value="NTP-PPase_MazG-like_C"/>
</dbReference>
<sequence>MSEEQGIDQLLAIMAQLRNPEGGCPWDLEQNFASIVPSTLEEAYEVADAIESNDMSQLKEELGDLLFQVVFYSQLGKEEKLFDFNDVASAISKKLIHRHPHVFSDKDLHDEEAINSNWEALKAQERAAKGLSSVLADIPVALPALSRAQKLQRRAANVGFDWQSAQAVLDKLDEEHAEFSEAMAANDQEAMADELGDMMFCLVNLSRHLKLDAESVLRNANRKFERRFNNVESQVASSGEGWSAHSPEQLEEYWRNAKVNTDID</sequence>
<dbReference type="Pfam" id="PF03819">
    <property type="entry name" value="MazG"/>
    <property type="match status" value="2"/>
</dbReference>
<accession>A0A7X0JYE2</accession>
<evidence type="ECO:0000256" key="1">
    <source>
        <dbReference type="ARBA" id="ARBA00052141"/>
    </source>
</evidence>
<dbReference type="CDD" id="cd11529">
    <property type="entry name" value="NTP-PPase_MazG_Cterm"/>
    <property type="match status" value="1"/>
</dbReference>
<dbReference type="GO" id="GO:0047693">
    <property type="term" value="F:ATP diphosphatase activity"/>
    <property type="evidence" value="ECO:0007669"/>
    <property type="project" value="UniProtKB-EC"/>
</dbReference>
<comment type="caution">
    <text evidence="6">The sequence shown here is derived from an EMBL/GenBank/DDBJ whole genome shotgun (WGS) entry which is preliminary data.</text>
</comment>
<feature type="domain" description="NTP pyrophosphohydrolase MazG-like" evidence="5">
    <location>
        <begin position="30"/>
        <end position="103"/>
    </location>
</feature>
<dbReference type="GO" id="GO:0046076">
    <property type="term" value="P:dTTP catabolic process"/>
    <property type="evidence" value="ECO:0007669"/>
    <property type="project" value="TreeGrafter"/>
</dbReference>
<keyword evidence="6" id="KW-0378">Hydrolase</keyword>
<dbReference type="GO" id="GO:0046052">
    <property type="term" value="P:UTP catabolic process"/>
    <property type="evidence" value="ECO:0007669"/>
    <property type="project" value="TreeGrafter"/>
</dbReference>
<dbReference type="GO" id="GO:0046061">
    <property type="term" value="P:dATP catabolic process"/>
    <property type="evidence" value="ECO:0007669"/>
    <property type="project" value="TreeGrafter"/>
</dbReference>
<evidence type="ECO:0000256" key="4">
    <source>
        <dbReference type="ARBA" id="ARBA00074799"/>
    </source>
</evidence>
<reference evidence="6 7" key="1">
    <citation type="submission" date="2020-08" db="EMBL/GenBank/DDBJ databases">
        <title>Genomic Encyclopedia of Type Strains, Phase IV (KMG-IV): sequencing the most valuable type-strain genomes for metagenomic binning, comparative biology and taxonomic classification.</title>
        <authorList>
            <person name="Goeker M."/>
        </authorList>
    </citation>
    <scope>NUCLEOTIDE SEQUENCE [LARGE SCALE GENOMIC DNA]</scope>
    <source>
        <strain evidence="6 7">DSM 22368</strain>
    </source>
</reference>
<dbReference type="EC" id="3.6.1.8" evidence="3"/>
<dbReference type="EMBL" id="JACHHT010000004">
    <property type="protein sequence ID" value="MBB6523721.1"/>
    <property type="molecule type" value="Genomic_DNA"/>
</dbReference>
<dbReference type="PANTHER" id="PTHR30522">
    <property type="entry name" value="NUCLEOSIDE TRIPHOSPHATE PYROPHOSPHOHYDROLASE"/>
    <property type="match status" value="1"/>
</dbReference>
<dbReference type="FunFam" id="1.10.287.1080:FF:000001">
    <property type="entry name" value="Nucleoside triphosphate pyrophosphohydrolase"/>
    <property type="match status" value="1"/>
</dbReference>
<dbReference type="CDD" id="cd11528">
    <property type="entry name" value="NTP-PPase_MazG_Nterm"/>
    <property type="match status" value="1"/>
</dbReference>
<dbReference type="Gene3D" id="1.10.287.1080">
    <property type="entry name" value="MazG-like"/>
    <property type="match status" value="2"/>
</dbReference>
<dbReference type="GO" id="GO:0046047">
    <property type="term" value="P:TTP catabolic process"/>
    <property type="evidence" value="ECO:0007669"/>
    <property type="project" value="TreeGrafter"/>
</dbReference>
<feature type="domain" description="NTP pyrophosphohydrolase MazG-like" evidence="5">
    <location>
        <begin position="163"/>
        <end position="231"/>
    </location>
</feature>
<dbReference type="SUPFAM" id="SSF101386">
    <property type="entry name" value="all-alpha NTP pyrophosphatases"/>
    <property type="match status" value="2"/>
</dbReference>
<dbReference type="InParanoid" id="A0A7X0JYE2"/>
<dbReference type="InterPro" id="IPR048015">
    <property type="entry name" value="NTP-PPase_MazG-like_N"/>
</dbReference>
<evidence type="ECO:0000256" key="3">
    <source>
        <dbReference type="ARBA" id="ARBA00066372"/>
    </source>
</evidence>
<dbReference type="NCBIfam" id="NF007113">
    <property type="entry name" value="PRK09562.1"/>
    <property type="match status" value="1"/>
</dbReference>
<dbReference type="GO" id="GO:0046081">
    <property type="term" value="P:dUTP catabolic process"/>
    <property type="evidence" value="ECO:0007669"/>
    <property type="project" value="TreeGrafter"/>
</dbReference>
<evidence type="ECO:0000256" key="2">
    <source>
        <dbReference type="ARBA" id="ARBA00061115"/>
    </source>
</evidence>
<dbReference type="FunCoup" id="A0A7X0JYE2">
    <property type="interactions" value="276"/>
</dbReference>
<name>A0A7X0JYE2_9GAMM</name>
<dbReference type="GO" id="GO:0006950">
    <property type="term" value="P:response to stress"/>
    <property type="evidence" value="ECO:0007669"/>
    <property type="project" value="UniProtKB-ARBA"/>
</dbReference>
<dbReference type="NCBIfam" id="TIGR00444">
    <property type="entry name" value="mazG"/>
    <property type="match status" value="1"/>
</dbReference>
<evidence type="ECO:0000313" key="7">
    <source>
        <dbReference type="Proteomes" id="UP000528457"/>
    </source>
</evidence>
<dbReference type="Proteomes" id="UP000528457">
    <property type="component" value="Unassembled WGS sequence"/>
</dbReference>
<dbReference type="FunFam" id="1.10.287.1080:FF:000003">
    <property type="entry name" value="Nucleoside triphosphate pyrophosphohydrolase"/>
    <property type="match status" value="1"/>
</dbReference>
<evidence type="ECO:0000259" key="5">
    <source>
        <dbReference type="Pfam" id="PF03819"/>
    </source>
</evidence>
<keyword evidence="7" id="KW-1185">Reference proteome</keyword>
<dbReference type="GO" id="GO:0006203">
    <property type="term" value="P:dGTP catabolic process"/>
    <property type="evidence" value="ECO:0007669"/>
    <property type="project" value="TreeGrafter"/>
</dbReference>
<protein>
    <recommendedName>
        <fullName evidence="4">Nucleoside triphosphate pyrophosphohydrolase</fullName>
        <ecNumber evidence="3">3.6.1.8</ecNumber>
    </recommendedName>
</protein>
<dbReference type="InterPro" id="IPR004518">
    <property type="entry name" value="MazG-like_dom"/>
</dbReference>
<dbReference type="RefSeq" id="WP_166843277.1">
    <property type="nucleotide sequence ID" value="NZ_JAAONY010000004.1"/>
</dbReference>
<gene>
    <name evidence="6" type="ORF">HNR48_004035</name>
</gene>
<dbReference type="AlphaFoldDB" id="A0A7X0JYE2"/>
<dbReference type="InterPro" id="IPR011551">
    <property type="entry name" value="NTP_PyrPHydrolase_MazG"/>
</dbReference>